<feature type="transmembrane region" description="Helical" evidence="11">
    <location>
        <begin position="100"/>
        <end position="118"/>
    </location>
</feature>
<dbReference type="InterPro" id="IPR001851">
    <property type="entry name" value="ABC_transp_permease"/>
</dbReference>
<feature type="transmembrane region" description="Helical" evidence="11">
    <location>
        <begin position="45"/>
        <end position="63"/>
    </location>
</feature>
<evidence type="ECO:0000256" key="2">
    <source>
        <dbReference type="ARBA" id="ARBA00022448"/>
    </source>
</evidence>
<keyword evidence="4" id="KW-0997">Cell inner membrane</keyword>
<feature type="transmembrane region" description="Helical" evidence="11">
    <location>
        <begin position="240"/>
        <end position="258"/>
    </location>
</feature>
<dbReference type="EMBL" id="WINI01000001">
    <property type="protein sequence ID" value="MQQ99365.1"/>
    <property type="molecule type" value="Genomic_DNA"/>
</dbReference>
<dbReference type="AlphaFoldDB" id="A0A843YRM1"/>
<evidence type="ECO:0000256" key="9">
    <source>
        <dbReference type="ARBA" id="ARBA00035611"/>
    </source>
</evidence>
<gene>
    <name evidence="12" type="ORF">GEV47_01520</name>
</gene>
<dbReference type="Proteomes" id="UP000451565">
    <property type="component" value="Unassembled WGS sequence"/>
</dbReference>
<keyword evidence="2" id="KW-0813">Transport</keyword>
<proteinExistence type="predicted"/>
<comment type="function">
    <text evidence="9">Part of the binding-protein-dependent transport system for D-xylose. Probably responsible for the translocation of the substrate across the membrane.</text>
</comment>
<evidence type="ECO:0000256" key="5">
    <source>
        <dbReference type="ARBA" id="ARBA00022597"/>
    </source>
</evidence>
<keyword evidence="13" id="KW-1185">Reference proteome</keyword>
<evidence type="ECO:0000313" key="13">
    <source>
        <dbReference type="Proteomes" id="UP000451565"/>
    </source>
</evidence>
<dbReference type="Pfam" id="PF02653">
    <property type="entry name" value="BPD_transp_2"/>
    <property type="match status" value="2"/>
</dbReference>
<feature type="transmembrane region" description="Helical" evidence="11">
    <location>
        <begin position="75"/>
        <end position="93"/>
    </location>
</feature>
<dbReference type="NCBIfam" id="NF040906">
    <property type="entry name" value="GguB"/>
    <property type="match status" value="1"/>
</dbReference>
<keyword evidence="5" id="KW-0762">Sugar transport</keyword>
<dbReference type="GO" id="GO:0005886">
    <property type="term" value="C:plasma membrane"/>
    <property type="evidence" value="ECO:0007669"/>
    <property type="project" value="UniProtKB-SubCell"/>
</dbReference>
<dbReference type="PANTHER" id="PTHR32196">
    <property type="entry name" value="ABC TRANSPORTER PERMEASE PROTEIN YPHD-RELATED-RELATED"/>
    <property type="match status" value="1"/>
</dbReference>
<keyword evidence="6 11" id="KW-0812">Transmembrane</keyword>
<evidence type="ECO:0000313" key="12">
    <source>
        <dbReference type="EMBL" id="MQQ99365.1"/>
    </source>
</evidence>
<feature type="transmembrane region" description="Helical" evidence="11">
    <location>
        <begin position="311"/>
        <end position="332"/>
    </location>
</feature>
<comment type="caution">
    <text evidence="12">The sequence shown here is derived from an EMBL/GenBank/DDBJ whole genome shotgun (WGS) entry which is preliminary data.</text>
</comment>
<evidence type="ECO:0000256" key="6">
    <source>
        <dbReference type="ARBA" id="ARBA00022692"/>
    </source>
</evidence>
<feature type="transmembrane region" description="Helical" evidence="11">
    <location>
        <begin position="201"/>
        <end position="219"/>
    </location>
</feature>
<evidence type="ECO:0000256" key="4">
    <source>
        <dbReference type="ARBA" id="ARBA00022519"/>
    </source>
</evidence>
<feature type="transmembrane region" description="Helical" evidence="11">
    <location>
        <begin position="264"/>
        <end position="281"/>
    </location>
</feature>
<dbReference type="PANTHER" id="PTHR32196:SF32">
    <property type="entry name" value="XYLOSE TRANSPORT SYSTEM PERMEASE PROTEIN XYLH"/>
    <property type="match status" value="1"/>
</dbReference>
<feature type="transmembrane region" description="Helical" evidence="11">
    <location>
        <begin position="154"/>
        <end position="172"/>
    </location>
</feature>
<evidence type="ECO:0000256" key="11">
    <source>
        <dbReference type="SAM" id="Phobius"/>
    </source>
</evidence>
<evidence type="ECO:0000256" key="10">
    <source>
        <dbReference type="ARBA" id="ARBA00035686"/>
    </source>
</evidence>
<protein>
    <recommendedName>
        <fullName evidence="10">Xylose transport system permease protein XylH</fullName>
    </recommendedName>
</protein>
<comment type="subcellular location">
    <subcellularLocation>
        <location evidence="1">Cell membrane</location>
        <topology evidence="1">Multi-pass membrane protein</topology>
    </subcellularLocation>
</comment>
<feature type="transmembrane region" description="Helical" evidence="11">
    <location>
        <begin position="124"/>
        <end position="147"/>
    </location>
</feature>
<keyword evidence="7 11" id="KW-1133">Transmembrane helix</keyword>
<evidence type="ECO:0000256" key="7">
    <source>
        <dbReference type="ARBA" id="ARBA00022989"/>
    </source>
</evidence>
<accession>A0A843YRM1</accession>
<dbReference type="OrthoDB" id="9799990at2"/>
<keyword evidence="8 11" id="KW-0472">Membrane</keyword>
<name>A0A843YRM1_9BURK</name>
<sequence length="415" mass="44621">MSVSTRNTTRTETTEMNHDIAASEHPPLVEKKEYEGFLKNNMREYGMLLSLIAIMAFFQYMTNGTLMRPLNLTNLILQNSYIVIMALGMLMVIVAGHIDLSVGSVVGFIGALAAVLIVNLNMNFVLASIICLLAGAVIGAAQGYFVAFFKIPSFIVTLAGMLVFKGLTLALLQGQSVGPFPDDFQMLSSGFIPDFFNGTNLRITSLLVGVLVAAILIYVKSRDRAKLVKHGMETEPHLFFILKNAAFAVVIIFFSYLLATYKGMPNVLIVMFLLMVAYTFIANRTTIGRRIYAVGGNEKAAKLSGIKTARVSFYTFINMGMLAALAGLIFAARLNTATPKAGTGFELDVIAACFIGGASASGGVGKVMGAVIGAFVMGVMNNGMSILGIGIEYQQVIKGLVLLAAVFVDVYNKNK</sequence>
<reference evidence="12 13" key="1">
    <citation type="submission" date="2019-10" db="EMBL/GenBank/DDBJ databases">
        <title>Glaciimonas soli sp. nov., a psychrophilic bacterium isolated from the forest soil of a high elevation mountain in Taiwan.</title>
        <authorList>
            <person name="Wang L.-T."/>
            <person name="Shieh W.Y."/>
        </authorList>
    </citation>
    <scope>NUCLEOTIDE SEQUENCE [LARGE SCALE GENOMIC DNA]</scope>
    <source>
        <strain evidence="12 13">GS1</strain>
    </source>
</reference>
<evidence type="ECO:0000256" key="8">
    <source>
        <dbReference type="ARBA" id="ARBA00023136"/>
    </source>
</evidence>
<dbReference type="GO" id="GO:0022857">
    <property type="term" value="F:transmembrane transporter activity"/>
    <property type="evidence" value="ECO:0007669"/>
    <property type="project" value="InterPro"/>
</dbReference>
<evidence type="ECO:0000256" key="3">
    <source>
        <dbReference type="ARBA" id="ARBA00022475"/>
    </source>
</evidence>
<evidence type="ECO:0000256" key="1">
    <source>
        <dbReference type="ARBA" id="ARBA00004651"/>
    </source>
</evidence>
<organism evidence="12 13">
    <name type="scientific">Glaciimonas soli</name>
    <dbReference type="NCBI Taxonomy" id="2590999"/>
    <lineage>
        <taxon>Bacteria</taxon>
        <taxon>Pseudomonadati</taxon>
        <taxon>Pseudomonadota</taxon>
        <taxon>Betaproteobacteria</taxon>
        <taxon>Burkholderiales</taxon>
        <taxon>Oxalobacteraceae</taxon>
        <taxon>Glaciimonas</taxon>
    </lineage>
</organism>
<dbReference type="CDD" id="cd06579">
    <property type="entry name" value="TM_PBP1_transp_AraH_like"/>
    <property type="match status" value="1"/>
</dbReference>
<keyword evidence="3" id="KW-1003">Cell membrane</keyword>